<proteinExistence type="predicted"/>
<dbReference type="Proteomes" id="UP001196413">
    <property type="component" value="Unassembled WGS sequence"/>
</dbReference>
<keyword evidence="2" id="KW-1185">Reference proteome</keyword>
<name>A0AAD5QL04_PARTN</name>
<sequence length="100" mass="12033">MPVAFRIESFHTEEVLGLSFTYKPQYCIQSLKVKWATHGRQQDRLRLLSTDEWPQRPARVHIEVFLRGWNLKENHDYGKHVLVLISWWEKQLTSVQIHIH</sequence>
<dbReference type="AlphaFoldDB" id="A0AAD5QL04"/>
<evidence type="ECO:0000313" key="1">
    <source>
        <dbReference type="EMBL" id="KAJ1354477.1"/>
    </source>
</evidence>
<evidence type="ECO:0000313" key="2">
    <source>
        <dbReference type="Proteomes" id="UP001196413"/>
    </source>
</evidence>
<organism evidence="1 2">
    <name type="scientific">Parelaphostrongylus tenuis</name>
    <name type="common">Meningeal worm</name>
    <dbReference type="NCBI Taxonomy" id="148309"/>
    <lineage>
        <taxon>Eukaryota</taxon>
        <taxon>Metazoa</taxon>
        <taxon>Ecdysozoa</taxon>
        <taxon>Nematoda</taxon>
        <taxon>Chromadorea</taxon>
        <taxon>Rhabditida</taxon>
        <taxon>Rhabditina</taxon>
        <taxon>Rhabditomorpha</taxon>
        <taxon>Strongyloidea</taxon>
        <taxon>Metastrongylidae</taxon>
        <taxon>Parelaphostrongylus</taxon>
    </lineage>
</organism>
<reference evidence="1" key="1">
    <citation type="submission" date="2021-06" db="EMBL/GenBank/DDBJ databases">
        <title>Parelaphostrongylus tenuis whole genome reference sequence.</title>
        <authorList>
            <person name="Garwood T.J."/>
            <person name="Larsen P.A."/>
            <person name="Fountain-Jones N.M."/>
            <person name="Garbe J.R."/>
            <person name="Macchietto M.G."/>
            <person name="Kania S.A."/>
            <person name="Gerhold R.W."/>
            <person name="Richards J.E."/>
            <person name="Wolf T.M."/>
        </authorList>
    </citation>
    <scope>NUCLEOTIDE SEQUENCE</scope>
    <source>
        <strain evidence="1">MNPRO001-30</strain>
        <tissue evidence="1">Meninges</tissue>
    </source>
</reference>
<comment type="caution">
    <text evidence="1">The sequence shown here is derived from an EMBL/GenBank/DDBJ whole genome shotgun (WGS) entry which is preliminary data.</text>
</comment>
<accession>A0AAD5QL04</accession>
<gene>
    <name evidence="1" type="ORF">KIN20_011440</name>
</gene>
<dbReference type="EMBL" id="JAHQIW010002093">
    <property type="protein sequence ID" value="KAJ1354477.1"/>
    <property type="molecule type" value="Genomic_DNA"/>
</dbReference>
<protein>
    <submittedName>
        <fullName evidence="1">Uncharacterized protein</fullName>
    </submittedName>
</protein>